<dbReference type="GeneID" id="17251291"/>
<reference evidence="3" key="2">
    <citation type="submission" date="2024-10" db="UniProtKB">
        <authorList>
            <consortium name="EnsemblProtists"/>
        </authorList>
    </citation>
    <scope>IDENTIFICATION</scope>
</reference>
<dbReference type="PaxDb" id="2903-EOD05091"/>
<evidence type="ECO:0000256" key="1">
    <source>
        <dbReference type="SAM" id="MobiDB-lite"/>
    </source>
</evidence>
<feature type="compositionally biased region" description="Polar residues" evidence="1">
    <location>
        <begin position="162"/>
        <end position="176"/>
    </location>
</feature>
<dbReference type="STRING" id="2903.R1D2Q7"/>
<accession>A0A0D3I1F6</accession>
<evidence type="ECO:0000313" key="3">
    <source>
        <dbReference type="EnsemblProtists" id="EOD05091"/>
    </source>
</evidence>
<dbReference type="PROSITE" id="PS51886">
    <property type="entry name" value="TLDC"/>
    <property type="match status" value="1"/>
</dbReference>
<dbReference type="SMART" id="SM00584">
    <property type="entry name" value="TLDc"/>
    <property type="match status" value="1"/>
</dbReference>
<evidence type="ECO:0000313" key="4">
    <source>
        <dbReference type="Proteomes" id="UP000013827"/>
    </source>
</evidence>
<protein>
    <recommendedName>
        <fullName evidence="2">TLDc domain-containing protein</fullName>
    </recommendedName>
</protein>
<keyword evidence="4" id="KW-1185">Reference proteome</keyword>
<dbReference type="Proteomes" id="UP000013827">
    <property type="component" value="Unassembled WGS sequence"/>
</dbReference>
<dbReference type="RefSeq" id="XP_005757520.1">
    <property type="nucleotide sequence ID" value="XM_005757463.1"/>
</dbReference>
<dbReference type="EnsemblProtists" id="EOD05091">
    <property type="protein sequence ID" value="EOD05091"/>
    <property type="gene ID" value="EMIHUDRAFT_220165"/>
</dbReference>
<dbReference type="InterPro" id="IPR006571">
    <property type="entry name" value="TLDc_dom"/>
</dbReference>
<organism evidence="3 4">
    <name type="scientific">Emiliania huxleyi (strain CCMP1516)</name>
    <dbReference type="NCBI Taxonomy" id="280463"/>
    <lineage>
        <taxon>Eukaryota</taxon>
        <taxon>Haptista</taxon>
        <taxon>Haptophyta</taxon>
        <taxon>Prymnesiophyceae</taxon>
        <taxon>Isochrysidales</taxon>
        <taxon>Noelaerhabdaceae</taxon>
        <taxon>Emiliania</taxon>
    </lineage>
</organism>
<feature type="domain" description="TLDc" evidence="2">
    <location>
        <begin position="251"/>
        <end position="415"/>
    </location>
</feature>
<dbReference type="HOGENOM" id="CLU_661287_0_0_1"/>
<dbReference type="AlphaFoldDB" id="A0A0D3I1F6"/>
<sequence>MTLSTHQDLSAWDVSAITTYNMYRMFYYAASFSQKLCSDVWINTWSRVYYSHRQQVFSGTSGGNDITTAWDALPSSFRSNLYTVQGVATGTTHIVDGGHDMYDYGNYMSVSIGDSDYGSYLTYNQQCGSAPIDGDPVPYSTCMYPHASFTLMYTQVHATSTAPSNSVTGFRTTGNNGADGHGSKHGTGSTTPLTSASGRFQAHYTKVYSAGDPSINHLIVYSSSDQTASHSYSASTDSDVDTVTFGEPQHKVVYLLWAGTSGYNFPTSDFQSGCYPSEPPTNLCYSKSLHGASSYTFHSRCDNKGATLTLIQLSNGYKLAAYTSIPWTSRSGYGTGTSYIASITRNSCHQNRYSQYQIYDHNMYGPTFGGGHDIYINSNMNGGYCNYHSYYGAGSIICGSYSSWSITALEVYSTEA</sequence>
<proteinExistence type="predicted"/>
<evidence type="ECO:0000259" key="2">
    <source>
        <dbReference type="PROSITE" id="PS51886"/>
    </source>
</evidence>
<name>A0A0D3I1F6_EMIH1</name>
<reference evidence="4" key="1">
    <citation type="journal article" date="2013" name="Nature">
        <title>Pan genome of the phytoplankton Emiliania underpins its global distribution.</title>
        <authorList>
            <person name="Read B.A."/>
            <person name="Kegel J."/>
            <person name="Klute M.J."/>
            <person name="Kuo A."/>
            <person name="Lefebvre S.C."/>
            <person name="Maumus F."/>
            <person name="Mayer C."/>
            <person name="Miller J."/>
            <person name="Monier A."/>
            <person name="Salamov A."/>
            <person name="Young J."/>
            <person name="Aguilar M."/>
            <person name="Claverie J.M."/>
            <person name="Frickenhaus S."/>
            <person name="Gonzalez K."/>
            <person name="Herman E.K."/>
            <person name="Lin Y.C."/>
            <person name="Napier J."/>
            <person name="Ogata H."/>
            <person name="Sarno A.F."/>
            <person name="Shmutz J."/>
            <person name="Schroeder D."/>
            <person name="de Vargas C."/>
            <person name="Verret F."/>
            <person name="von Dassow P."/>
            <person name="Valentin K."/>
            <person name="Van de Peer Y."/>
            <person name="Wheeler G."/>
            <person name="Dacks J.B."/>
            <person name="Delwiche C.F."/>
            <person name="Dyhrman S.T."/>
            <person name="Glockner G."/>
            <person name="John U."/>
            <person name="Richards T."/>
            <person name="Worden A.Z."/>
            <person name="Zhang X."/>
            <person name="Grigoriev I.V."/>
            <person name="Allen A.E."/>
            <person name="Bidle K."/>
            <person name="Borodovsky M."/>
            <person name="Bowler C."/>
            <person name="Brownlee C."/>
            <person name="Cock J.M."/>
            <person name="Elias M."/>
            <person name="Gladyshev V.N."/>
            <person name="Groth M."/>
            <person name="Guda C."/>
            <person name="Hadaegh A."/>
            <person name="Iglesias-Rodriguez M.D."/>
            <person name="Jenkins J."/>
            <person name="Jones B.M."/>
            <person name="Lawson T."/>
            <person name="Leese F."/>
            <person name="Lindquist E."/>
            <person name="Lobanov A."/>
            <person name="Lomsadze A."/>
            <person name="Malik S.B."/>
            <person name="Marsh M.E."/>
            <person name="Mackinder L."/>
            <person name="Mock T."/>
            <person name="Mueller-Roeber B."/>
            <person name="Pagarete A."/>
            <person name="Parker M."/>
            <person name="Probert I."/>
            <person name="Quesneville H."/>
            <person name="Raines C."/>
            <person name="Rensing S.A."/>
            <person name="Riano-Pachon D.M."/>
            <person name="Richier S."/>
            <person name="Rokitta S."/>
            <person name="Shiraiwa Y."/>
            <person name="Soanes D.M."/>
            <person name="van der Giezen M."/>
            <person name="Wahlund T.M."/>
            <person name="Williams B."/>
            <person name="Wilson W."/>
            <person name="Wolfe G."/>
            <person name="Wurch L.L."/>
        </authorList>
    </citation>
    <scope>NUCLEOTIDE SEQUENCE</scope>
</reference>
<dbReference type="Pfam" id="PF07534">
    <property type="entry name" value="TLD"/>
    <property type="match status" value="1"/>
</dbReference>
<feature type="region of interest" description="Disordered" evidence="1">
    <location>
        <begin position="162"/>
        <end position="192"/>
    </location>
</feature>
<dbReference type="KEGG" id="ehx:EMIHUDRAFT_220165"/>